<feature type="transmembrane region" description="Helical" evidence="6">
    <location>
        <begin position="133"/>
        <end position="151"/>
    </location>
</feature>
<evidence type="ECO:0000259" key="7">
    <source>
        <dbReference type="Pfam" id="PF00955"/>
    </source>
</evidence>
<evidence type="ECO:0000256" key="1">
    <source>
        <dbReference type="ARBA" id="ARBA00004141"/>
    </source>
</evidence>
<protein>
    <recommendedName>
        <fullName evidence="7">Bicarbonate transporter-like transmembrane domain-containing protein</fullName>
    </recommendedName>
</protein>
<evidence type="ECO:0000313" key="8">
    <source>
        <dbReference type="EMBL" id="THW21451.1"/>
    </source>
</evidence>
<accession>A0A4S8W9U2</accession>
<dbReference type="PANTHER" id="PTHR11453:SF38">
    <property type="entry name" value="ANION TRANSPORTER (EUROFUNG)"/>
    <property type="match status" value="1"/>
</dbReference>
<feature type="transmembrane region" description="Helical" evidence="6">
    <location>
        <begin position="163"/>
        <end position="184"/>
    </location>
</feature>
<evidence type="ECO:0000256" key="6">
    <source>
        <dbReference type="SAM" id="Phobius"/>
    </source>
</evidence>
<evidence type="ECO:0000256" key="2">
    <source>
        <dbReference type="ARBA" id="ARBA00022692"/>
    </source>
</evidence>
<dbReference type="PANTHER" id="PTHR11453">
    <property type="entry name" value="ANION EXCHANGE PROTEIN"/>
    <property type="match status" value="1"/>
</dbReference>
<dbReference type="GO" id="GO:0005886">
    <property type="term" value="C:plasma membrane"/>
    <property type="evidence" value="ECO:0007669"/>
    <property type="project" value="TreeGrafter"/>
</dbReference>
<feature type="transmembrane region" description="Helical" evidence="6">
    <location>
        <begin position="51"/>
        <end position="71"/>
    </location>
</feature>
<feature type="region of interest" description="Disordered" evidence="5">
    <location>
        <begin position="583"/>
        <end position="634"/>
    </location>
</feature>
<dbReference type="EMBL" id="QZAJ01000033">
    <property type="protein sequence ID" value="THW21451.1"/>
    <property type="molecule type" value="Genomic_DNA"/>
</dbReference>
<evidence type="ECO:0000256" key="4">
    <source>
        <dbReference type="ARBA" id="ARBA00023136"/>
    </source>
</evidence>
<feature type="domain" description="Bicarbonate transporter-like transmembrane" evidence="7">
    <location>
        <begin position="26"/>
        <end position="189"/>
    </location>
</feature>
<dbReference type="Proteomes" id="UP000308014">
    <property type="component" value="Unassembled WGS sequence"/>
</dbReference>
<gene>
    <name evidence="8" type="ORF">D6D24_01713</name>
</gene>
<dbReference type="GO" id="GO:0006820">
    <property type="term" value="P:monoatomic anion transport"/>
    <property type="evidence" value="ECO:0007669"/>
    <property type="project" value="InterPro"/>
</dbReference>
<feature type="transmembrane region" description="Helical" evidence="6">
    <location>
        <begin position="522"/>
        <end position="539"/>
    </location>
</feature>
<comment type="subcellular location">
    <subcellularLocation>
        <location evidence="1">Membrane</location>
        <topology evidence="1">Multi-pass membrane protein</topology>
    </subcellularLocation>
</comment>
<proteinExistence type="predicted"/>
<evidence type="ECO:0000256" key="3">
    <source>
        <dbReference type="ARBA" id="ARBA00022989"/>
    </source>
</evidence>
<feature type="transmembrane region" description="Helical" evidence="6">
    <location>
        <begin position="499"/>
        <end position="516"/>
    </location>
</feature>
<dbReference type="InterPro" id="IPR003020">
    <property type="entry name" value="HCO3_transpt_euk"/>
</dbReference>
<feature type="domain" description="Bicarbonate transporter-like transmembrane" evidence="7">
    <location>
        <begin position="198"/>
        <end position="555"/>
    </location>
</feature>
<evidence type="ECO:0000313" key="9">
    <source>
        <dbReference type="Proteomes" id="UP000308014"/>
    </source>
</evidence>
<organism evidence="8 9">
    <name type="scientific">Aureobasidium pullulans</name>
    <name type="common">Black yeast</name>
    <name type="synonym">Pullularia pullulans</name>
    <dbReference type="NCBI Taxonomy" id="5580"/>
    <lineage>
        <taxon>Eukaryota</taxon>
        <taxon>Fungi</taxon>
        <taxon>Dikarya</taxon>
        <taxon>Ascomycota</taxon>
        <taxon>Pezizomycotina</taxon>
        <taxon>Dothideomycetes</taxon>
        <taxon>Dothideomycetidae</taxon>
        <taxon>Dothideales</taxon>
        <taxon>Saccotheciaceae</taxon>
        <taxon>Aureobasidium</taxon>
    </lineage>
</organism>
<dbReference type="Pfam" id="PF00955">
    <property type="entry name" value="HCO3_cotransp"/>
    <property type="match status" value="2"/>
</dbReference>
<feature type="transmembrane region" description="Helical" evidence="6">
    <location>
        <begin position="442"/>
        <end position="464"/>
    </location>
</feature>
<keyword evidence="2 6" id="KW-0812">Transmembrane</keyword>
<dbReference type="GO" id="GO:0046713">
    <property type="term" value="P:borate transport"/>
    <property type="evidence" value="ECO:0007669"/>
    <property type="project" value="TreeGrafter"/>
</dbReference>
<dbReference type="AlphaFoldDB" id="A0A4S8W9U2"/>
<feature type="compositionally biased region" description="Basic and acidic residues" evidence="5">
    <location>
        <begin position="610"/>
        <end position="620"/>
    </location>
</feature>
<evidence type="ECO:0000256" key="5">
    <source>
        <dbReference type="SAM" id="MobiDB-lite"/>
    </source>
</evidence>
<reference evidence="8 9" key="1">
    <citation type="submission" date="2018-10" db="EMBL/GenBank/DDBJ databases">
        <title>Fifty Aureobasidium pullulans genomes reveal a recombining polyextremotolerant generalist.</title>
        <authorList>
            <person name="Gostincar C."/>
            <person name="Turk M."/>
            <person name="Zajc J."/>
            <person name="Gunde-Cimerman N."/>
        </authorList>
    </citation>
    <scope>NUCLEOTIDE SEQUENCE [LARGE SCALE GENOMIC DNA]</scope>
    <source>
        <strain evidence="8 9">EXF-11318</strain>
    </source>
</reference>
<dbReference type="InterPro" id="IPR011531">
    <property type="entry name" value="HCO3_transpt-like_TM_dom"/>
</dbReference>
<feature type="transmembrane region" description="Helical" evidence="6">
    <location>
        <begin position="310"/>
        <end position="329"/>
    </location>
</feature>
<sequence length="634" mass="71254">MDAKQDPYTWEGATGWRRYRMLRPGRGMYHDVKRRLPYYWSDIRDAFTYRAFAATVRMYFVNLLPALAFLLDMERHTDGFFGVNEALFSSALAAIVFSTLAAQPLTIVGITGLISLFNYTIYDIAVRQGIGNLYPEFLAWVSIWAAITHWITSFGNLCDYMRFITDFSSNAFGMYVGIIYMNAYSPLVKGVQELIAQFSQSTHEAGFLSIVVALCYWATVYALEMLPHTVVFTPVTRKLLSDYAYPVSGSINMTLMETDRNVQIATLFWTGFVHIPGTIKQADVLTLPRTRAFYPTVDRSWLIHFWTLPVKWVFVALPIGILVTLLFYYDHNVSSIGAQARQYPLKKPAGFHWDFALLGATCFIAGIIGIPLPNGLVPQAPVHTDSLTEYKDKLVISHETEDENGQPMERRRKVFEAESVVEQRISHFLMGLAIVGTMTGPLLIVLGTIPRCLFCGVFFVVGWGSIEGNGMTQKVIFLIKERRFIDPAEPLLQVPRTKIMLFLLFQILGVGFSVAISQTIGAIGFPVIIISLIPLRWSVMPHLFTRQQLEIMDALTADSDVVLCSLGGKPIMPEVALERQKKGITSVEEGDSGNMSDKEKDNSTGENESGEMRRRLDMEQSGRTTGPYHSGKHD</sequence>
<name>A0A4S8W9U2_AURPU</name>
<comment type="caution">
    <text evidence="8">The sequence shown here is derived from an EMBL/GenBank/DDBJ whole genome shotgun (WGS) entry which is preliminary data.</text>
</comment>
<dbReference type="GO" id="GO:0005452">
    <property type="term" value="F:solute:inorganic anion antiporter activity"/>
    <property type="evidence" value="ECO:0007669"/>
    <property type="project" value="InterPro"/>
</dbReference>
<feature type="transmembrane region" description="Helical" evidence="6">
    <location>
        <begin position="205"/>
        <end position="223"/>
    </location>
</feature>
<dbReference type="Gene3D" id="1.10.287.570">
    <property type="entry name" value="Helical hairpin bin"/>
    <property type="match status" value="1"/>
</dbReference>
<keyword evidence="4 6" id="KW-0472">Membrane</keyword>
<dbReference type="GO" id="GO:0050801">
    <property type="term" value="P:monoatomic ion homeostasis"/>
    <property type="evidence" value="ECO:0007669"/>
    <property type="project" value="TreeGrafter"/>
</dbReference>
<feature type="transmembrane region" description="Helical" evidence="6">
    <location>
        <begin position="91"/>
        <end position="121"/>
    </location>
</feature>
<keyword evidence="3 6" id="KW-1133">Transmembrane helix</keyword>
<feature type="transmembrane region" description="Helical" evidence="6">
    <location>
        <begin position="350"/>
        <end position="372"/>
    </location>
</feature>